<dbReference type="Proteomes" id="UP000600588">
    <property type="component" value="Unassembled WGS sequence"/>
</dbReference>
<organism evidence="3 4">
    <name type="scientific">Aestuariibaculum sediminum</name>
    <dbReference type="NCBI Taxonomy" id="2770637"/>
    <lineage>
        <taxon>Bacteria</taxon>
        <taxon>Pseudomonadati</taxon>
        <taxon>Bacteroidota</taxon>
        <taxon>Flavobacteriia</taxon>
        <taxon>Flavobacteriales</taxon>
        <taxon>Flavobacteriaceae</taxon>
    </lineage>
</organism>
<evidence type="ECO:0000313" key="4">
    <source>
        <dbReference type="Proteomes" id="UP000600588"/>
    </source>
</evidence>
<dbReference type="Gene3D" id="3.30.565.10">
    <property type="entry name" value="Histidine kinase-like ATPase, C-terminal domain"/>
    <property type="match status" value="1"/>
</dbReference>
<dbReference type="AlphaFoldDB" id="A0A8J6Q2C3"/>
<feature type="transmembrane region" description="Helical" evidence="1">
    <location>
        <begin position="236"/>
        <end position="254"/>
    </location>
</feature>
<dbReference type="PANTHER" id="PTHR34220:SF7">
    <property type="entry name" value="SENSOR HISTIDINE KINASE YPDA"/>
    <property type="match status" value="1"/>
</dbReference>
<evidence type="ECO:0000256" key="1">
    <source>
        <dbReference type="SAM" id="Phobius"/>
    </source>
</evidence>
<keyword evidence="3" id="KW-0418">Kinase</keyword>
<protein>
    <submittedName>
        <fullName evidence="3">Histidine kinase</fullName>
    </submittedName>
</protein>
<dbReference type="SUPFAM" id="SSF55874">
    <property type="entry name" value="ATPase domain of HSP90 chaperone/DNA topoisomerase II/histidine kinase"/>
    <property type="match status" value="1"/>
</dbReference>
<evidence type="ECO:0000259" key="2">
    <source>
        <dbReference type="Pfam" id="PF06580"/>
    </source>
</evidence>
<evidence type="ECO:0000313" key="3">
    <source>
        <dbReference type="EMBL" id="MBD0833512.1"/>
    </source>
</evidence>
<reference evidence="3 4" key="1">
    <citation type="submission" date="2020-09" db="EMBL/GenBank/DDBJ databases">
        <title>TT11 complete genome.</title>
        <authorList>
            <person name="Wu Z."/>
        </authorList>
    </citation>
    <scope>NUCLEOTIDE SEQUENCE [LARGE SCALE GENOMIC DNA]</scope>
    <source>
        <strain evidence="3 4">TT11</strain>
    </source>
</reference>
<dbReference type="GO" id="GO:0016020">
    <property type="term" value="C:membrane"/>
    <property type="evidence" value="ECO:0007669"/>
    <property type="project" value="InterPro"/>
</dbReference>
<dbReference type="InterPro" id="IPR010559">
    <property type="entry name" value="Sig_transdc_His_kin_internal"/>
</dbReference>
<keyword evidence="4" id="KW-1185">Reference proteome</keyword>
<feature type="transmembrane region" description="Helical" evidence="1">
    <location>
        <begin position="266"/>
        <end position="287"/>
    </location>
</feature>
<keyword evidence="1" id="KW-1133">Transmembrane helix</keyword>
<sequence length="611" mass="71205">MKKIIILLLFAGLLKLNAQEEIRKMMTDTVWEKYVQFDKSSPFYKTFWFWTKERIFNGVNRDVIKFRSDISIQLKNSINENDSIIICNLIQELKGIIPNNINFSTQKKGNVIIEIVANGTRFGSRSKIGKSGIVFKEYQIGFNDSDSVESRKRILEFFVIRSLCGIQNVKYRTKTGNAIFDDYDPDPILTKFSLSDRFLLQKLYSKDLLKEAKSYILSNYTKRYYLNFFYKNEMKFFATILSVFIAFSILLISYRKVFTRQFQFRYLNYLVPGMVLMIISYVVFHSFDYLTSTAEPSFYLSPLLVTLIVYMIIWLIVLSLLYVLEKNIINKEWTIAKQLKLKIGFTFLVILGILIALFVFNIDSKFKFILSLIGVSVFLMRVAFLYLREQTEMQLRKKDLELIKMTALKAQAEIASLNARINPHFLYNSLNSIAGLVRSNPEKTEQMALSLSDLFRYNINRNNALSSTIKEEVEAVRAYLQIEQIRFGERMTFSIEVEKGLESFEIPRNIIQPLVENAIKHGISKIKREGIIKVIIYKKDDSVEINVLDNGPDFPEGFITGYGLQSINDILKLSFEGEGYLYWENEPEKRISITISKKGFNNMKRFENETL</sequence>
<keyword evidence="1" id="KW-0472">Membrane</keyword>
<feature type="transmembrane region" description="Helical" evidence="1">
    <location>
        <begin position="368"/>
        <end position="387"/>
    </location>
</feature>
<dbReference type="InterPro" id="IPR050640">
    <property type="entry name" value="Bact_2-comp_sensor_kinase"/>
</dbReference>
<dbReference type="RefSeq" id="WP_188231296.1">
    <property type="nucleotide sequence ID" value="NZ_JACVXB010000009.1"/>
</dbReference>
<dbReference type="PANTHER" id="PTHR34220">
    <property type="entry name" value="SENSOR HISTIDINE KINASE YPDA"/>
    <property type="match status" value="1"/>
</dbReference>
<proteinExistence type="predicted"/>
<dbReference type="InterPro" id="IPR036890">
    <property type="entry name" value="HATPase_C_sf"/>
</dbReference>
<keyword evidence="1" id="KW-0812">Transmembrane</keyword>
<feature type="transmembrane region" description="Helical" evidence="1">
    <location>
        <begin position="343"/>
        <end position="362"/>
    </location>
</feature>
<dbReference type="GO" id="GO:0000155">
    <property type="term" value="F:phosphorelay sensor kinase activity"/>
    <property type="evidence" value="ECO:0007669"/>
    <property type="project" value="InterPro"/>
</dbReference>
<dbReference type="Pfam" id="PF06580">
    <property type="entry name" value="His_kinase"/>
    <property type="match status" value="1"/>
</dbReference>
<name>A0A8J6Q2C3_9FLAO</name>
<keyword evidence="3" id="KW-0808">Transferase</keyword>
<gene>
    <name evidence="3" type="ORF">ICJ83_15360</name>
</gene>
<dbReference type="EMBL" id="JACVXB010000009">
    <property type="protein sequence ID" value="MBD0833512.1"/>
    <property type="molecule type" value="Genomic_DNA"/>
</dbReference>
<feature type="domain" description="Signal transduction histidine kinase internal region" evidence="2">
    <location>
        <begin position="412"/>
        <end position="490"/>
    </location>
</feature>
<accession>A0A8J6Q2C3</accession>
<feature type="transmembrane region" description="Helical" evidence="1">
    <location>
        <begin position="299"/>
        <end position="323"/>
    </location>
</feature>
<comment type="caution">
    <text evidence="3">The sequence shown here is derived from an EMBL/GenBank/DDBJ whole genome shotgun (WGS) entry which is preliminary data.</text>
</comment>